<feature type="repeat" description="WD" evidence="3">
    <location>
        <begin position="29"/>
        <end position="70"/>
    </location>
</feature>
<dbReference type="InterPro" id="IPR020472">
    <property type="entry name" value="WD40_PAC1"/>
</dbReference>
<evidence type="ECO:0000256" key="4">
    <source>
        <dbReference type="SAM" id="MobiDB-lite"/>
    </source>
</evidence>
<accession>A0AAW1PDW8</accession>
<proteinExistence type="predicted"/>
<feature type="region of interest" description="Disordered" evidence="4">
    <location>
        <begin position="1"/>
        <end position="31"/>
    </location>
</feature>
<keyword evidence="1 3" id="KW-0853">WD repeat</keyword>
<sequence length="352" mass="38745">MAAFGGGFLGGARPAQNPSPNPNGDVEVVSPPTDGISSLNFSPVANHLVATSWDCEVRCWEVQGGNSAPKASIKHEKPVLCSDWSPDGSTVFAGGCDNMVKMWSLQSNQSQQVAKHDAPIRQVKYLKDLNNMLVTGGWDKTVRYWDLRQPNPVHTTQLPEKVLAMDAVYPVLVCALGGPDRKIQIFNLTNPAAPFKEIESPLKYQTRCVTCFPDHTGFLVGSVEGRVAVQHVEDNVQSKNFTFKCHREGNDVYAVNSMTFHPQYGTFVTAGSDGAYNFWDKDSKQRLKAMLKGNTPITDGTFSFDGTTYAYAASYDWSKGFAEHNPATAKNYIFLHPNNEADVKARKSATRR</sequence>
<dbReference type="EMBL" id="JALJOQ010000029">
    <property type="protein sequence ID" value="KAK9807924.1"/>
    <property type="molecule type" value="Genomic_DNA"/>
</dbReference>
<feature type="repeat" description="WD" evidence="3">
    <location>
        <begin position="72"/>
        <end position="113"/>
    </location>
</feature>
<dbReference type="PROSITE" id="PS50082">
    <property type="entry name" value="WD_REPEATS_2"/>
    <property type="match status" value="4"/>
</dbReference>
<name>A0AAW1PDW8_9CHLO</name>
<reference evidence="5 6" key="1">
    <citation type="journal article" date="2024" name="Nat. Commun.">
        <title>Phylogenomics reveals the evolutionary origins of lichenization in chlorophyte algae.</title>
        <authorList>
            <person name="Puginier C."/>
            <person name="Libourel C."/>
            <person name="Otte J."/>
            <person name="Skaloud P."/>
            <person name="Haon M."/>
            <person name="Grisel S."/>
            <person name="Petersen M."/>
            <person name="Berrin J.G."/>
            <person name="Delaux P.M."/>
            <person name="Dal Grande F."/>
            <person name="Keller J."/>
        </authorList>
    </citation>
    <scope>NUCLEOTIDE SEQUENCE [LARGE SCALE GENOMIC DNA]</scope>
    <source>
        <strain evidence="5 6">SAG 2036</strain>
    </source>
</reference>
<dbReference type="AlphaFoldDB" id="A0AAW1PDW8"/>
<evidence type="ECO:0000313" key="5">
    <source>
        <dbReference type="EMBL" id="KAK9807924.1"/>
    </source>
</evidence>
<dbReference type="PRINTS" id="PR00320">
    <property type="entry name" value="GPROTEINBRPT"/>
</dbReference>
<dbReference type="SMART" id="SM00320">
    <property type="entry name" value="WD40"/>
    <property type="match status" value="5"/>
</dbReference>
<dbReference type="InterPro" id="IPR036322">
    <property type="entry name" value="WD40_repeat_dom_sf"/>
</dbReference>
<dbReference type="Gene3D" id="2.130.10.10">
    <property type="entry name" value="YVTN repeat-like/Quinoprotein amine dehydrogenase"/>
    <property type="match status" value="1"/>
</dbReference>
<evidence type="ECO:0000313" key="6">
    <source>
        <dbReference type="Proteomes" id="UP001465755"/>
    </source>
</evidence>
<dbReference type="Proteomes" id="UP001465755">
    <property type="component" value="Unassembled WGS sequence"/>
</dbReference>
<dbReference type="InterPro" id="IPR001680">
    <property type="entry name" value="WD40_rpt"/>
</dbReference>
<feature type="compositionally biased region" description="Gly residues" evidence="4">
    <location>
        <begin position="1"/>
        <end position="10"/>
    </location>
</feature>
<dbReference type="InterPro" id="IPR015943">
    <property type="entry name" value="WD40/YVTN_repeat-like_dom_sf"/>
</dbReference>
<keyword evidence="6" id="KW-1185">Reference proteome</keyword>
<protein>
    <recommendedName>
        <fullName evidence="7">Mitotic checkpoint protein</fullName>
    </recommendedName>
</protein>
<evidence type="ECO:0008006" key="7">
    <source>
        <dbReference type="Google" id="ProtNLM"/>
    </source>
</evidence>
<feature type="repeat" description="WD" evidence="3">
    <location>
        <begin position="255"/>
        <end position="289"/>
    </location>
</feature>
<dbReference type="Pfam" id="PF00400">
    <property type="entry name" value="WD40"/>
    <property type="match status" value="4"/>
</dbReference>
<dbReference type="SUPFAM" id="SSF50978">
    <property type="entry name" value="WD40 repeat-like"/>
    <property type="match status" value="1"/>
</dbReference>
<evidence type="ECO:0000256" key="2">
    <source>
        <dbReference type="ARBA" id="ARBA00022737"/>
    </source>
</evidence>
<evidence type="ECO:0000256" key="3">
    <source>
        <dbReference type="PROSITE-ProRule" id="PRU00221"/>
    </source>
</evidence>
<comment type="caution">
    <text evidence="5">The sequence shown here is derived from an EMBL/GenBank/DDBJ whole genome shotgun (WGS) entry which is preliminary data.</text>
</comment>
<keyword evidence="2" id="KW-0677">Repeat</keyword>
<dbReference type="FunFam" id="2.130.10.10:FF:000190">
    <property type="entry name" value="Nuclear pore complex subunit"/>
    <property type="match status" value="1"/>
</dbReference>
<dbReference type="PROSITE" id="PS50294">
    <property type="entry name" value="WD_REPEATS_REGION"/>
    <property type="match status" value="2"/>
</dbReference>
<gene>
    <name evidence="5" type="ORF">WJX73_002821</name>
</gene>
<organism evidence="5 6">
    <name type="scientific">Symbiochloris irregularis</name>
    <dbReference type="NCBI Taxonomy" id="706552"/>
    <lineage>
        <taxon>Eukaryota</taxon>
        <taxon>Viridiplantae</taxon>
        <taxon>Chlorophyta</taxon>
        <taxon>core chlorophytes</taxon>
        <taxon>Trebouxiophyceae</taxon>
        <taxon>Trebouxiales</taxon>
        <taxon>Trebouxiaceae</taxon>
        <taxon>Symbiochloris</taxon>
    </lineage>
</organism>
<evidence type="ECO:0000256" key="1">
    <source>
        <dbReference type="ARBA" id="ARBA00022574"/>
    </source>
</evidence>
<feature type="repeat" description="WD" evidence="3">
    <location>
        <begin position="113"/>
        <end position="155"/>
    </location>
</feature>
<dbReference type="PANTHER" id="PTHR10971">
    <property type="entry name" value="MRNA EXPORT FACTOR AND BUB3"/>
    <property type="match status" value="1"/>
</dbReference>